<keyword evidence="2" id="KW-0812">Transmembrane</keyword>
<sequence>MPCSAATVCAPVPPRRHARHGRGTAPTAATSPRRTASLSPSLLGRPAVAGLLLMLLLATASMPSAQAANLASGRGGCQGIDVSQSKYCSAFGTQLLAPTNLTSTLYTVMVRSNKSDDDVRLIQSFKVDNLQSVTDFDTLVMENVILANLPDINHRWFRCPFKNRGVRWDLSWYCNLLLNPETGACPMASAPDVPGLCKATADEAFSSARANQPNDQSCDGSQNGSSTFINDLNRVYASIVSYPRMYSSGDKCISGSVNEGPLKLCGYPTLSSACLAGCATASGCTGVPAVSNPSPSATPAGDANGLNQGSTSSTSLGVILGSVLGAVVLGGILLGLFLYRRRSQRQMVAAQGFSPAVASTTSHLQYVDAPKATAMANLAATGMVARSADGSAVFIPNAAAGTPPLPGGASPPMANALPQSPLLPGDSATAPRAGMPIPPPPMTERMSTLTPPPRMSFYGDDDRETIAPEDSASNVGINPRYRSDRPPARPTSVLRPSPLGNGGGGGDSGSAATPPVPPVPENADALAAAAAAATAILGSLPAAGLVTFASGVRGRRVYHAYIPRRDDELAITAGDVVRVDLVFSDGWASGMLLDAAGTAVGNVGVFPVAALDPVLPTPTTATPTPEGGIAPGSQQ</sequence>
<keyword evidence="2" id="KW-1133">Transmembrane helix</keyword>
<keyword evidence="4" id="KW-1185">Reference proteome</keyword>
<feature type="compositionally biased region" description="Low complexity" evidence="1">
    <location>
        <begin position="404"/>
        <end position="414"/>
    </location>
</feature>
<dbReference type="VEuPathDB" id="FungiDB:AMAG_04718"/>
<dbReference type="SUPFAM" id="SSF50044">
    <property type="entry name" value="SH3-domain"/>
    <property type="match status" value="1"/>
</dbReference>
<accession>A0A0L0S5Q5</accession>
<dbReference type="Proteomes" id="UP000054350">
    <property type="component" value="Unassembled WGS sequence"/>
</dbReference>
<reference evidence="4" key="2">
    <citation type="submission" date="2009-11" db="EMBL/GenBank/DDBJ databases">
        <title>The Genome Sequence of Allomyces macrogynus strain ATCC 38327.</title>
        <authorList>
            <consortium name="The Broad Institute Genome Sequencing Platform"/>
            <person name="Russ C."/>
            <person name="Cuomo C."/>
            <person name="Shea T."/>
            <person name="Young S.K."/>
            <person name="Zeng Q."/>
            <person name="Koehrsen M."/>
            <person name="Haas B."/>
            <person name="Borodovsky M."/>
            <person name="Guigo R."/>
            <person name="Alvarado L."/>
            <person name="Berlin A."/>
            <person name="Borenstein D."/>
            <person name="Chen Z."/>
            <person name="Engels R."/>
            <person name="Freedman E."/>
            <person name="Gellesch M."/>
            <person name="Goldberg J."/>
            <person name="Griggs A."/>
            <person name="Gujja S."/>
            <person name="Heiman D."/>
            <person name="Hepburn T."/>
            <person name="Howarth C."/>
            <person name="Jen D."/>
            <person name="Larson L."/>
            <person name="Lewis B."/>
            <person name="Mehta T."/>
            <person name="Park D."/>
            <person name="Pearson M."/>
            <person name="Roberts A."/>
            <person name="Saif S."/>
            <person name="Shenoy N."/>
            <person name="Sisk P."/>
            <person name="Stolte C."/>
            <person name="Sykes S."/>
            <person name="Walk T."/>
            <person name="White J."/>
            <person name="Yandava C."/>
            <person name="Burger G."/>
            <person name="Gray M.W."/>
            <person name="Holland P.W.H."/>
            <person name="King N."/>
            <person name="Lang F.B.F."/>
            <person name="Roger A.J."/>
            <person name="Ruiz-Trillo I."/>
            <person name="Lander E."/>
            <person name="Nusbaum C."/>
        </authorList>
    </citation>
    <scope>NUCLEOTIDE SEQUENCE [LARGE SCALE GENOMIC DNA]</scope>
    <source>
        <strain evidence="4">ATCC 38327</strain>
    </source>
</reference>
<dbReference type="STRING" id="578462.A0A0L0S5Q5"/>
<dbReference type="OrthoDB" id="5595608at2759"/>
<feature type="compositionally biased region" description="Low complexity" evidence="1">
    <location>
        <begin position="24"/>
        <end position="37"/>
    </location>
</feature>
<reference evidence="3 4" key="1">
    <citation type="submission" date="2009-11" db="EMBL/GenBank/DDBJ databases">
        <title>Annotation of Allomyces macrogynus ATCC 38327.</title>
        <authorList>
            <consortium name="The Broad Institute Genome Sequencing Platform"/>
            <person name="Russ C."/>
            <person name="Cuomo C."/>
            <person name="Burger G."/>
            <person name="Gray M.W."/>
            <person name="Holland P.W.H."/>
            <person name="King N."/>
            <person name="Lang F.B.F."/>
            <person name="Roger A.J."/>
            <person name="Ruiz-Trillo I."/>
            <person name="Young S.K."/>
            <person name="Zeng Q."/>
            <person name="Gargeya S."/>
            <person name="Fitzgerald M."/>
            <person name="Haas B."/>
            <person name="Abouelleil A."/>
            <person name="Alvarado L."/>
            <person name="Arachchi H.M."/>
            <person name="Berlin A."/>
            <person name="Chapman S.B."/>
            <person name="Gearin G."/>
            <person name="Goldberg J."/>
            <person name="Griggs A."/>
            <person name="Gujja S."/>
            <person name="Hansen M."/>
            <person name="Heiman D."/>
            <person name="Howarth C."/>
            <person name="Larimer J."/>
            <person name="Lui A."/>
            <person name="MacDonald P.J.P."/>
            <person name="McCowen C."/>
            <person name="Montmayeur A."/>
            <person name="Murphy C."/>
            <person name="Neiman D."/>
            <person name="Pearson M."/>
            <person name="Priest M."/>
            <person name="Roberts A."/>
            <person name="Saif S."/>
            <person name="Shea T."/>
            <person name="Sisk P."/>
            <person name="Stolte C."/>
            <person name="Sykes S."/>
            <person name="Wortman J."/>
            <person name="Nusbaum C."/>
            <person name="Birren B."/>
        </authorList>
    </citation>
    <scope>NUCLEOTIDE SEQUENCE [LARGE SCALE GENOMIC DNA]</scope>
    <source>
        <strain evidence="3 4">ATCC 38327</strain>
    </source>
</reference>
<keyword evidence="2" id="KW-0472">Membrane</keyword>
<dbReference type="InterPro" id="IPR036028">
    <property type="entry name" value="SH3-like_dom_sf"/>
</dbReference>
<evidence type="ECO:0000313" key="4">
    <source>
        <dbReference type="Proteomes" id="UP000054350"/>
    </source>
</evidence>
<feature type="region of interest" description="Disordered" evidence="1">
    <location>
        <begin position="404"/>
        <end position="519"/>
    </location>
</feature>
<gene>
    <name evidence="3" type="ORF">AMAG_04718</name>
</gene>
<feature type="transmembrane region" description="Helical" evidence="2">
    <location>
        <begin position="316"/>
        <end position="339"/>
    </location>
</feature>
<proteinExistence type="predicted"/>
<dbReference type="eggNOG" id="ENOG502T97M">
    <property type="taxonomic scope" value="Eukaryota"/>
</dbReference>
<dbReference type="Gene3D" id="2.30.30.40">
    <property type="entry name" value="SH3 Domains"/>
    <property type="match status" value="1"/>
</dbReference>
<evidence type="ECO:0000256" key="2">
    <source>
        <dbReference type="SAM" id="Phobius"/>
    </source>
</evidence>
<name>A0A0L0S5Q5_ALLM3</name>
<protein>
    <recommendedName>
        <fullName evidence="5">SH3 domain-containing protein</fullName>
    </recommendedName>
</protein>
<organism evidence="3 4">
    <name type="scientific">Allomyces macrogynus (strain ATCC 38327)</name>
    <name type="common">Allomyces javanicus var. macrogynus</name>
    <dbReference type="NCBI Taxonomy" id="578462"/>
    <lineage>
        <taxon>Eukaryota</taxon>
        <taxon>Fungi</taxon>
        <taxon>Fungi incertae sedis</taxon>
        <taxon>Blastocladiomycota</taxon>
        <taxon>Blastocladiomycetes</taxon>
        <taxon>Blastocladiales</taxon>
        <taxon>Blastocladiaceae</taxon>
        <taxon>Allomyces</taxon>
    </lineage>
</organism>
<evidence type="ECO:0008006" key="5">
    <source>
        <dbReference type="Google" id="ProtNLM"/>
    </source>
</evidence>
<feature type="region of interest" description="Disordered" evidence="1">
    <location>
        <begin position="14"/>
        <end position="39"/>
    </location>
</feature>
<dbReference type="AlphaFoldDB" id="A0A0L0S5Q5"/>
<dbReference type="EMBL" id="GG745332">
    <property type="protein sequence ID" value="KNE57873.1"/>
    <property type="molecule type" value="Genomic_DNA"/>
</dbReference>
<evidence type="ECO:0000313" key="3">
    <source>
        <dbReference type="EMBL" id="KNE57873.1"/>
    </source>
</evidence>
<evidence type="ECO:0000256" key="1">
    <source>
        <dbReference type="SAM" id="MobiDB-lite"/>
    </source>
</evidence>